<feature type="transmembrane region" description="Helical" evidence="1">
    <location>
        <begin position="346"/>
        <end position="365"/>
    </location>
</feature>
<keyword evidence="1" id="KW-1133">Transmembrane helix</keyword>
<gene>
    <name evidence="3" type="ORF">GCM10011335_07820</name>
</gene>
<dbReference type="Pfam" id="PF01970">
    <property type="entry name" value="TctA"/>
    <property type="match status" value="1"/>
</dbReference>
<evidence type="ECO:0000313" key="3">
    <source>
        <dbReference type="EMBL" id="GGD07302.1"/>
    </source>
</evidence>
<protein>
    <submittedName>
        <fullName evidence="3">Tripartite tricarboxylate transporter TctA</fullName>
    </submittedName>
</protein>
<feature type="transmembrane region" description="Helical" evidence="1">
    <location>
        <begin position="498"/>
        <end position="518"/>
    </location>
</feature>
<proteinExistence type="predicted"/>
<dbReference type="Proteomes" id="UP000613160">
    <property type="component" value="Unassembled WGS sequence"/>
</dbReference>
<dbReference type="RefSeq" id="WP_188849216.1">
    <property type="nucleotide sequence ID" value="NZ_BMJJ01000001.1"/>
</dbReference>
<keyword evidence="1" id="KW-0812">Transmembrane</keyword>
<keyword evidence="1" id="KW-0472">Membrane</keyword>
<feature type="transmembrane region" description="Helical" evidence="1">
    <location>
        <begin position="239"/>
        <end position="257"/>
    </location>
</feature>
<dbReference type="PANTHER" id="PTHR35342:SF5">
    <property type="entry name" value="TRICARBOXYLIC TRANSPORT PROTEIN"/>
    <property type="match status" value="1"/>
</dbReference>
<dbReference type="AlphaFoldDB" id="A0A917D8I9"/>
<sequence>MDTFVLLGNGILTAMEPMNLFYALIGVTLGTAVGVLPGIGPALTVALLLPVTYQLDAAGSLIMFAGIYYGGMYGGSTTSILLNTPGESASIVTALEGNKMARAGRGGPALATAAIGSFVAGLIATLGLAFLAPWVVKFALSFGPAEYFALMVLAFITVSAAFGDSTLRGLTALAIGLTLGLIGIDLQTGQARLTFNGVGPFFSDMAATGGFLSGLYAWLGGLFGNISAALLDGIEVTTLAVALFAIGETLSVAAAGHRTPDKVEAIKGSLWMNCEDWSRSWKPWLRGTAIGFPIGAMPAGGAEIGTFLSYATEKQFAKKPEEFGHGAIEGVAGPEAANNASAAGTLVPLLTLGLPTTATAAIMLAGFQQFGLQPGPLLFVNSPDLVWGLIASLLIANLMLVVLNLPLIGLWVRLLTIPRHWLYAGILVFATLGTVGANPSPVELGMLLLFGLMGYMLRRFGYPIAPVVVGLILGPMAEQQLRRALSISQGDMSVLVGSPLAIVLLLLAATALFVPLILRARGKGKVLAQLAADED</sequence>
<feature type="transmembrane region" description="Helical" evidence="1">
    <location>
        <begin position="147"/>
        <end position="163"/>
    </location>
</feature>
<feature type="transmembrane region" description="Helical" evidence="1">
    <location>
        <begin position="421"/>
        <end position="440"/>
    </location>
</feature>
<feature type="transmembrane region" description="Helical" evidence="1">
    <location>
        <begin position="109"/>
        <end position="135"/>
    </location>
</feature>
<dbReference type="PANTHER" id="PTHR35342">
    <property type="entry name" value="TRICARBOXYLIC TRANSPORT PROTEIN"/>
    <property type="match status" value="1"/>
</dbReference>
<organism evidence="3 4">
    <name type="scientific">Aureimonas glaciei</name>
    <dbReference type="NCBI Taxonomy" id="1776957"/>
    <lineage>
        <taxon>Bacteria</taxon>
        <taxon>Pseudomonadati</taxon>
        <taxon>Pseudomonadota</taxon>
        <taxon>Alphaproteobacteria</taxon>
        <taxon>Hyphomicrobiales</taxon>
        <taxon>Aurantimonadaceae</taxon>
        <taxon>Aureimonas</taxon>
    </lineage>
</organism>
<reference evidence="3" key="2">
    <citation type="submission" date="2020-09" db="EMBL/GenBank/DDBJ databases">
        <authorList>
            <person name="Sun Q."/>
            <person name="Zhou Y."/>
        </authorList>
    </citation>
    <scope>NUCLEOTIDE SEQUENCE</scope>
    <source>
        <strain evidence="3">CGMCC 1.15493</strain>
    </source>
</reference>
<dbReference type="InterPro" id="IPR002823">
    <property type="entry name" value="DUF112_TM"/>
</dbReference>
<feature type="transmembrane region" description="Helical" evidence="1">
    <location>
        <begin position="169"/>
        <end position="186"/>
    </location>
</feature>
<evidence type="ECO:0000313" key="4">
    <source>
        <dbReference type="Proteomes" id="UP000613160"/>
    </source>
</evidence>
<name>A0A917D8I9_9HYPH</name>
<feature type="transmembrane region" description="Helical" evidence="1">
    <location>
        <begin position="385"/>
        <end position="409"/>
    </location>
</feature>
<feature type="transmembrane region" description="Helical" evidence="1">
    <location>
        <begin position="20"/>
        <end position="49"/>
    </location>
</feature>
<feature type="transmembrane region" description="Helical" evidence="1">
    <location>
        <begin position="460"/>
        <end position="477"/>
    </location>
</feature>
<evidence type="ECO:0000256" key="1">
    <source>
        <dbReference type="SAM" id="Phobius"/>
    </source>
</evidence>
<keyword evidence="4" id="KW-1185">Reference proteome</keyword>
<feature type="transmembrane region" description="Helical" evidence="1">
    <location>
        <begin position="198"/>
        <end position="219"/>
    </location>
</feature>
<feature type="transmembrane region" description="Helical" evidence="1">
    <location>
        <begin position="61"/>
        <end position="82"/>
    </location>
</feature>
<dbReference type="EMBL" id="BMJJ01000001">
    <property type="protein sequence ID" value="GGD07302.1"/>
    <property type="molecule type" value="Genomic_DNA"/>
</dbReference>
<evidence type="ECO:0000259" key="2">
    <source>
        <dbReference type="Pfam" id="PF01970"/>
    </source>
</evidence>
<comment type="caution">
    <text evidence="3">The sequence shown here is derived from an EMBL/GenBank/DDBJ whole genome shotgun (WGS) entry which is preliminary data.</text>
</comment>
<feature type="domain" description="DUF112" evidence="2">
    <location>
        <begin position="20"/>
        <end position="468"/>
    </location>
</feature>
<reference evidence="3" key="1">
    <citation type="journal article" date="2014" name="Int. J. Syst. Evol. Microbiol.">
        <title>Complete genome sequence of Corynebacterium casei LMG S-19264T (=DSM 44701T), isolated from a smear-ripened cheese.</title>
        <authorList>
            <consortium name="US DOE Joint Genome Institute (JGI-PGF)"/>
            <person name="Walter F."/>
            <person name="Albersmeier A."/>
            <person name="Kalinowski J."/>
            <person name="Ruckert C."/>
        </authorList>
    </citation>
    <scope>NUCLEOTIDE SEQUENCE</scope>
    <source>
        <strain evidence="3">CGMCC 1.15493</strain>
    </source>
</reference>
<accession>A0A917D8I9</accession>